<protein>
    <submittedName>
        <fullName evidence="5">MFS general substrate transporter</fullName>
    </submittedName>
</protein>
<dbReference type="PROSITE" id="PS50850">
    <property type="entry name" value="MFS"/>
    <property type="match status" value="1"/>
</dbReference>
<dbReference type="SUPFAM" id="SSF103473">
    <property type="entry name" value="MFS general substrate transporter"/>
    <property type="match status" value="1"/>
</dbReference>
<dbReference type="Pfam" id="PF07690">
    <property type="entry name" value="MFS_1"/>
    <property type="match status" value="1"/>
</dbReference>
<dbReference type="PANTHER" id="PTHR23514:SF14">
    <property type="entry name" value="MAJOR FACILITATOR SUPERFAMILY (MFS) PROFILE DOMAIN-CONTAINING PROTEIN"/>
    <property type="match status" value="1"/>
</dbReference>
<reference evidence="5" key="1">
    <citation type="submission" date="2019-04" db="EMBL/GenBank/DDBJ databases">
        <title>Friends and foes A comparative genomics studyof 23 Aspergillus species from section Flavi.</title>
        <authorList>
            <consortium name="DOE Joint Genome Institute"/>
            <person name="Kjaerbolling I."/>
            <person name="Vesth T."/>
            <person name="Frisvad J.C."/>
            <person name="Nybo J.L."/>
            <person name="Theobald S."/>
            <person name="Kildgaard S."/>
            <person name="Isbrandt T."/>
            <person name="Kuo A."/>
            <person name="Sato A."/>
            <person name="Lyhne E.K."/>
            <person name="Kogle M.E."/>
            <person name="Wiebenga A."/>
            <person name="Kun R.S."/>
            <person name="Lubbers R.J."/>
            <person name="Makela M.R."/>
            <person name="Barry K."/>
            <person name="Chovatia M."/>
            <person name="Clum A."/>
            <person name="Daum C."/>
            <person name="Haridas S."/>
            <person name="He G."/>
            <person name="LaButti K."/>
            <person name="Lipzen A."/>
            <person name="Mondo S."/>
            <person name="Riley R."/>
            <person name="Salamov A."/>
            <person name="Simmons B.A."/>
            <person name="Magnuson J.K."/>
            <person name="Henrissat B."/>
            <person name="Mortensen U.H."/>
            <person name="Larsen T.O."/>
            <person name="Devries R.P."/>
            <person name="Grigoriev I.V."/>
            <person name="Machida M."/>
            <person name="Baker S.E."/>
            <person name="Andersen M.R."/>
        </authorList>
    </citation>
    <scope>NUCLEOTIDE SEQUENCE [LARGE SCALE GENOMIC DNA]</scope>
    <source>
        <strain evidence="5">IBT 14317</strain>
    </source>
</reference>
<gene>
    <name evidence="5" type="ORF">BDV23DRAFT_70902</name>
</gene>
<sequence length="437" mass="46973">MSATTTIELFSQEQQESQVLSNSFGPGTEAAIIRAKQRWNDPSINKWRLLATFVSFAVVGASDGVYGALVPYVREDFNLTTTVVSLIFVTPFVGYMIATILVNKVHMTLGQRGVAFIGPLCHIIPFIVMAIHPPYPVMLAAYVIVGLGNGLIDAAWNAWIADMANANTLMGFLSAFYGLGATLSPTIATQMIKSGLRWNYFYYTLLGGSALELVASVAMFWQENAENFRINNAKSPNDTSGGNRTVEAMKSSTTWLLATWLFIYMGVEVSVGGWIVEFMMQVRHGGMYEAGLIPTGFWAGVTLGRLVLGFANEWLGERMAITIYLAISIALQLVFWLVPKFIVSAVAVSLLGFFTGPLFPGAIVVAAKLLPKHLHTPGIGLASALAGGGAAILPFVAGAISGARGVQSLQPFVLALLIALIALWSLLPRTKPHAHGV</sequence>
<evidence type="ECO:0000256" key="1">
    <source>
        <dbReference type="ARBA" id="ARBA00004141"/>
    </source>
</evidence>
<dbReference type="OMA" id="MDKANTI"/>
<dbReference type="InterPro" id="IPR036259">
    <property type="entry name" value="MFS_trans_sf"/>
</dbReference>
<dbReference type="AlphaFoldDB" id="A0A5N6G3K5"/>
<comment type="subcellular location">
    <subcellularLocation>
        <location evidence="1">Membrane</location>
        <topology evidence="1">Multi-pass membrane protein</topology>
    </subcellularLocation>
</comment>
<dbReference type="InterPro" id="IPR020846">
    <property type="entry name" value="MFS_dom"/>
</dbReference>
<keyword evidence="4" id="KW-0472">Membrane</keyword>
<evidence type="ECO:0000256" key="2">
    <source>
        <dbReference type="ARBA" id="ARBA00022692"/>
    </source>
</evidence>
<dbReference type="Proteomes" id="UP000326877">
    <property type="component" value="Unassembled WGS sequence"/>
</dbReference>
<dbReference type="GO" id="GO:0022857">
    <property type="term" value="F:transmembrane transporter activity"/>
    <property type="evidence" value="ECO:0007669"/>
    <property type="project" value="InterPro"/>
</dbReference>
<accession>A0A5N6G3K5</accession>
<dbReference type="Gene3D" id="1.20.1250.20">
    <property type="entry name" value="MFS general substrate transporter like domains"/>
    <property type="match status" value="2"/>
</dbReference>
<dbReference type="GO" id="GO:0016020">
    <property type="term" value="C:membrane"/>
    <property type="evidence" value="ECO:0007669"/>
    <property type="project" value="UniProtKB-SubCell"/>
</dbReference>
<keyword evidence="3" id="KW-1133">Transmembrane helix</keyword>
<dbReference type="FunFam" id="1.20.1250.20:FF:000286">
    <property type="entry name" value="MFS efflux transporter"/>
    <property type="match status" value="1"/>
</dbReference>
<dbReference type="FunFam" id="1.20.1250.20:FF:000308">
    <property type="entry name" value="MFS efflux transporter"/>
    <property type="match status" value="1"/>
</dbReference>
<name>A0A5N6G3K5_PETAA</name>
<keyword evidence="2" id="KW-0812">Transmembrane</keyword>
<dbReference type="EMBL" id="ML735246">
    <property type="protein sequence ID" value="KAE8391327.1"/>
    <property type="molecule type" value="Genomic_DNA"/>
</dbReference>
<organism evidence="5">
    <name type="scientific">Petromyces alliaceus</name>
    <name type="common">Aspergillus alliaceus</name>
    <dbReference type="NCBI Taxonomy" id="209559"/>
    <lineage>
        <taxon>Eukaryota</taxon>
        <taxon>Fungi</taxon>
        <taxon>Dikarya</taxon>
        <taxon>Ascomycota</taxon>
        <taxon>Pezizomycotina</taxon>
        <taxon>Eurotiomycetes</taxon>
        <taxon>Eurotiomycetidae</taxon>
        <taxon>Eurotiales</taxon>
        <taxon>Aspergillaceae</taxon>
        <taxon>Aspergillus</taxon>
        <taxon>Aspergillus subgen. Circumdati</taxon>
    </lineage>
</organism>
<evidence type="ECO:0000313" key="5">
    <source>
        <dbReference type="EMBL" id="KAE8391327.1"/>
    </source>
</evidence>
<dbReference type="InterPro" id="IPR051788">
    <property type="entry name" value="MFS_Transporter"/>
</dbReference>
<dbReference type="OrthoDB" id="413079at2759"/>
<evidence type="ECO:0000256" key="3">
    <source>
        <dbReference type="ARBA" id="ARBA00022989"/>
    </source>
</evidence>
<dbReference type="InterPro" id="IPR011701">
    <property type="entry name" value="MFS"/>
</dbReference>
<proteinExistence type="predicted"/>
<dbReference type="PANTHER" id="PTHR23514">
    <property type="entry name" value="BYPASS OF STOP CODON PROTEIN 6"/>
    <property type="match status" value="1"/>
</dbReference>
<accession>A0A5N7CBS6</accession>
<evidence type="ECO:0000256" key="4">
    <source>
        <dbReference type="ARBA" id="ARBA00023136"/>
    </source>
</evidence>